<dbReference type="Proteomes" id="UP000027586">
    <property type="component" value="Unassembled WGS sequence"/>
</dbReference>
<proteinExistence type="inferred from homology"/>
<comment type="caution">
    <text evidence="13">The sequence shown here is derived from an EMBL/GenBank/DDBJ whole genome shotgun (WGS) entry which is preliminary data.</text>
</comment>
<evidence type="ECO:0000256" key="11">
    <source>
        <dbReference type="PIRSR" id="PIRSR600223-1"/>
    </source>
</evidence>
<dbReference type="PANTHER" id="PTHR46041">
    <property type="entry name" value="MITOCHONDRIAL INNER MEMBRANE PROTEASE SUBUNIT 2"/>
    <property type="match status" value="1"/>
</dbReference>
<dbReference type="InterPro" id="IPR019533">
    <property type="entry name" value="Peptidase_S26"/>
</dbReference>
<organism evidence="13 14">
    <name type="scientific">Lichtheimia corymbifera JMRC:FSU:9682</name>
    <dbReference type="NCBI Taxonomy" id="1263082"/>
    <lineage>
        <taxon>Eukaryota</taxon>
        <taxon>Fungi</taxon>
        <taxon>Fungi incertae sedis</taxon>
        <taxon>Mucoromycota</taxon>
        <taxon>Mucoromycotina</taxon>
        <taxon>Mucoromycetes</taxon>
        <taxon>Mucorales</taxon>
        <taxon>Lichtheimiaceae</taxon>
        <taxon>Lichtheimia</taxon>
    </lineage>
</organism>
<dbReference type="FunFam" id="2.10.109.10:FF:000005">
    <property type="entry name" value="Mitochondrial inner membrane protease subunit"/>
    <property type="match status" value="1"/>
</dbReference>
<dbReference type="AlphaFoldDB" id="A0A068S6D5"/>
<dbReference type="Pfam" id="PF10502">
    <property type="entry name" value="Peptidase_S26"/>
    <property type="match status" value="2"/>
</dbReference>
<evidence type="ECO:0000259" key="12">
    <source>
        <dbReference type="Pfam" id="PF10502"/>
    </source>
</evidence>
<evidence type="ECO:0000256" key="7">
    <source>
        <dbReference type="ARBA" id="ARBA00022801"/>
    </source>
</evidence>
<comment type="similarity">
    <text evidence="2">Belongs to the peptidase S26 family. IMP2 subfamily.</text>
</comment>
<dbReference type="GO" id="GO:0006465">
    <property type="term" value="P:signal peptide processing"/>
    <property type="evidence" value="ECO:0007669"/>
    <property type="project" value="InterPro"/>
</dbReference>
<evidence type="ECO:0000256" key="10">
    <source>
        <dbReference type="ARBA" id="ARBA00023136"/>
    </source>
</evidence>
<dbReference type="PANTHER" id="PTHR46041:SF2">
    <property type="entry name" value="MITOCHONDRIAL INNER MEMBRANE PROTEASE SUBUNIT 2"/>
    <property type="match status" value="1"/>
</dbReference>
<reference evidence="13" key="1">
    <citation type="submission" date="2013-08" db="EMBL/GenBank/DDBJ databases">
        <title>Gene expansion shapes genome architecture in the human pathogen Lichtheimia corymbifera: an evolutionary genomics analysis in the ancient terrestrial Mucorales (Mucoromycotina).</title>
        <authorList>
            <person name="Schwartze V.U."/>
            <person name="Winter S."/>
            <person name="Shelest E."/>
            <person name="Marcet-Houben M."/>
            <person name="Horn F."/>
            <person name="Wehner S."/>
            <person name="Hoffmann K."/>
            <person name="Riege K."/>
            <person name="Sammeth M."/>
            <person name="Nowrousian M."/>
            <person name="Valiante V."/>
            <person name="Linde J."/>
            <person name="Jacobsen I.D."/>
            <person name="Marz M."/>
            <person name="Brakhage A.A."/>
            <person name="Gabaldon T."/>
            <person name="Bocker S."/>
            <person name="Voigt K."/>
        </authorList>
    </citation>
    <scope>NUCLEOTIDE SEQUENCE [LARGE SCALE GENOMIC DNA]</scope>
    <source>
        <strain evidence="13">FSU 9682</strain>
    </source>
</reference>
<dbReference type="Gene3D" id="2.10.109.10">
    <property type="entry name" value="Umud Fragment, subunit A"/>
    <property type="match status" value="1"/>
</dbReference>
<dbReference type="SUPFAM" id="SSF51306">
    <property type="entry name" value="LexA/Signal peptidase"/>
    <property type="match status" value="1"/>
</dbReference>
<sequence length="180" mass="20422">MFSHFRSSPYWTPTIRAITWFPVVMFFADHGFSYGTVHGRSMQPTFNPDSNMLWKDRVLLNKWAVTNHQFSRGEVVTLTSPTDPKCVLTKRIIALEGDTVQPLKRGSKPINVPKGHCWVEGDEAFHSRDSNSFGTVPMGLITAKVTYVLFPFSRFGPVDKRPLSKRVTVGFISGHDEDYL</sequence>
<keyword evidence="4 13" id="KW-0645">Protease</keyword>
<keyword evidence="14" id="KW-1185">Reference proteome</keyword>
<evidence type="ECO:0000256" key="4">
    <source>
        <dbReference type="ARBA" id="ARBA00022670"/>
    </source>
</evidence>
<dbReference type="InterPro" id="IPR000223">
    <property type="entry name" value="Pept_S26A_signal_pept_1"/>
</dbReference>
<dbReference type="CDD" id="cd06530">
    <property type="entry name" value="S26_SPase_I"/>
    <property type="match status" value="1"/>
</dbReference>
<dbReference type="InterPro" id="IPR036286">
    <property type="entry name" value="LexA/Signal_pep-like_sf"/>
</dbReference>
<evidence type="ECO:0000256" key="2">
    <source>
        <dbReference type="ARBA" id="ARBA00007066"/>
    </source>
</evidence>
<evidence type="ECO:0000256" key="1">
    <source>
        <dbReference type="ARBA" id="ARBA00004434"/>
    </source>
</evidence>
<keyword evidence="8" id="KW-1133">Transmembrane helix</keyword>
<dbReference type="GO" id="GO:0004252">
    <property type="term" value="F:serine-type endopeptidase activity"/>
    <property type="evidence" value="ECO:0007669"/>
    <property type="project" value="InterPro"/>
</dbReference>
<dbReference type="VEuPathDB" id="FungiDB:LCOR_08757.1"/>
<dbReference type="EMBL" id="CBTN010000050">
    <property type="protein sequence ID" value="CDH57859.1"/>
    <property type="molecule type" value="Genomic_DNA"/>
</dbReference>
<comment type="subcellular location">
    <subcellularLocation>
        <location evidence="1">Mitochondrion inner membrane</location>
        <topology evidence="1">Single-pass membrane protein</topology>
    </subcellularLocation>
</comment>
<dbReference type="GO" id="GO:0006627">
    <property type="term" value="P:protein processing involved in protein targeting to mitochondrion"/>
    <property type="evidence" value="ECO:0007669"/>
    <property type="project" value="InterPro"/>
</dbReference>
<evidence type="ECO:0000256" key="8">
    <source>
        <dbReference type="ARBA" id="ARBA00022989"/>
    </source>
</evidence>
<dbReference type="STRING" id="1263082.A0A068S6D5"/>
<feature type="active site" evidence="11">
    <location>
        <position position="41"/>
    </location>
</feature>
<feature type="domain" description="Peptidase S26" evidence="12">
    <location>
        <begin position="25"/>
        <end position="101"/>
    </location>
</feature>
<evidence type="ECO:0000313" key="14">
    <source>
        <dbReference type="Proteomes" id="UP000027586"/>
    </source>
</evidence>
<accession>A0A068S6D5</accession>
<evidence type="ECO:0000256" key="3">
    <source>
        <dbReference type="ARBA" id="ARBA00013650"/>
    </source>
</evidence>
<keyword evidence="7" id="KW-0378">Hydrolase</keyword>
<gene>
    <name evidence="13" type="ORF">LCOR_08757.1</name>
</gene>
<keyword evidence="10" id="KW-0472">Membrane</keyword>
<feature type="domain" description="Peptidase S26" evidence="12">
    <location>
        <begin position="108"/>
        <end position="149"/>
    </location>
</feature>
<dbReference type="InterPro" id="IPR037730">
    <property type="entry name" value="IMP2"/>
</dbReference>
<dbReference type="GO" id="GO:0042720">
    <property type="term" value="C:mitochondrial inner membrane peptidase complex"/>
    <property type="evidence" value="ECO:0007669"/>
    <property type="project" value="InterPro"/>
</dbReference>
<dbReference type="OrthoDB" id="308440at2759"/>
<protein>
    <recommendedName>
        <fullName evidence="3">Mitochondrial inner membrane protease subunit 2</fullName>
    </recommendedName>
</protein>
<name>A0A068S6D5_9FUNG</name>
<evidence type="ECO:0000313" key="13">
    <source>
        <dbReference type="EMBL" id="CDH57859.1"/>
    </source>
</evidence>
<evidence type="ECO:0000256" key="5">
    <source>
        <dbReference type="ARBA" id="ARBA00022692"/>
    </source>
</evidence>
<keyword evidence="5" id="KW-0812">Transmembrane</keyword>
<keyword evidence="9" id="KW-0496">Mitochondrion</keyword>
<evidence type="ECO:0000256" key="6">
    <source>
        <dbReference type="ARBA" id="ARBA00022792"/>
    </source>
</evidence>
<keyword evidence="6" id="KW-0999">Mitochondrion inner membrane</keyword>
<feature type="active site" evidence="11">
    <location>
        <position position="90"/>
    </location>
</feature>
<dbReference type="PRINTS" id="PR00727">
    <property type="entry name" value="LEADERPTASE"/>
</dbReference>
<evidence type="ECO:0000256" key="9">
    <source>
        <dbReference type="ARBA" id="ARBA00023128"/>
    </source>
</evidence>